<evidence type="ECO:0000313" key="3">
    <source>
        <dbReference type="Proteomes" id="UP001519654"/>
    </source>
</evidence>
<evidence type="ECO:0000256" key="1">
    <source>
        <dbReference type="SAM" id="MobiDB-lite"/>
    </source>
</evidence>
<accession>A0ABS5Z1Y1</accession>
<reference evidence="2 3" key="1">
    <citation type="submission" date="2021-06" db="EMBL/GenBank/DDBJ databases">
        <title>Actinoplanes lichenicola sp. nov., and Actinoplanes ovalisporus sp. nov., isolated from lichen in Thailand.</title>
        <authorList>
            <person name="Saeng-In P."/>
            <person name="Kanchanasin P."/>
            <person name="Yuki M."/>
            <person name="Kudo T."/>
            <person name="Ohkuma M."/>
            <person name="Phongsopitanun W."/>
            <person name="Tanasupawat S."/>
        </authorList>
    </citation>
    <scope>NUCLEOTIDE SEQUENCE [LARGE SCALE GENOMIC DNA]</scope>
    <source>
        <strain evidence="2 3">NBRC 110975</strain>
    </source>
</reference>
<evidence type="ECO:0000313" key="2">
    <source>
        <dbReference type="EMBL" id="MBU2669336.1"/>
    </source>
</evidence>
<keyword evidence="3" id="KW-1185">Reference proteome</keyword>
<feature type="compositionally biased region" description="Pro residues" evidence="1">
    <location>
        <begin position="1"/>
        <end position="10"/>
    </location>
</feature>
<dbReference type="Proteomes" id="UP001519654">
    <property type="component" value="Unassembled WGS sequence"/>
</dbReference>
<dbReference type="RefSeq" id="WP_215793837.1">
    <property type="nucleotide sequence ID" value="NZ_JAHKKG010000014.1"/>
</dbReference>
<proteinExistence type="predicted"/>
<sequence>MRNAGPPEPSGPEATRVLGAGPSDGTRPVIRDDLRPPAVVMRDGLRPPAVVMRDGLRPPAVAMRRPMRSLGAGTRRVAVPVGLAVRALFRAVAALVGAVADRLTPYAPGADMVSQRDWLLLHNITPPIDVPRRRRRYGGYGGAGAELAP</sequence>
<feature type="region of interest" description="Disordered" evidence="1">
    <location>
        <begin position="1"/>
        <end position="33"/>
    </location>
</feature>
<gene>
    <name evidence="2" type="ORF">KOI35_38075</name>
</gene>
<dbReference type="EMBL" id="JAHKKG010000014">
    <property type="protein sequence ID" value="MBU2669336.1"/>
    <property type="molecule type" value="Genomic_DNA"/>
</dbReference>
<comment type="caution">
    <text evidence="2">The sequence shown here is derived from an EMBL/GenBank/DDBJ whole genome shotgun (WGS) entry which is preliminary data.</text>
</comment>
<organism evidence="2 3">
    <name type="scientific">Paractinoplanes bogorensis</name>
    <dbReference type="NCBI Taxonomy" id="1610840"/>
    <lineage>
        <taxon>Bacteria</taxon>
        <taxon>Bacillati</taxon>
        <taxon>Actinomycetota</taxon>
        <taxon>Actinomycetes</taxon>
        <taxon>Micromonosporales</taxon>
        <taxon>Micromonosporaceae</taxon>
        <taxon>Paractinoplanes</taxon>
    </lineage>
</organism>
<name>A0ABS5Z1Y1_9ACTN</name>
<protein>
    <submittedName>
        <fullName evidence="2">Uncharacterized protein</fullName>
    </submittedName>
</protein>